<dbReference type="EMBL" id="KZ613471">
    <property type="protein sequence ID" value="PMD24839.1"/>
    <property type="molecule type" value="Genomic_DNA"/>
</dbReference>
<dbReference type="Proteomes" id="UP000235672">
    <property type="component" value="Unassembled WGS sequence"/>
</dbReference>
<name>A0A2J6QEY9_9HELO</name>
<keyword evidence="1" id="KW-1133">Transmembrane helix</keyword>
<accession>A0A2J6QEY9</accession>
<evidence type="ECO:0000256" key="1">
    <source>
        <dbReference type="SAM" id="Phobius"/>
    </source>
</evidence>
<keyword evidence="3" id="KW-1185">Reference proteome</keyword>
<proteinExistence type="predicted"/>
<gene>
    <name evidence="2" type="ORF">NA56DRAFT_459711</name>
</gene>
<protein>
    <submittedName>
        <fullName evidence="2">Uncharacterized protein</fullName>
    </submittedName>
</protein>
<organism evidence="2 3">
    <name type="scientific">Hyaloscypha hepaticicola</name>
    <dbReference type="NCBI Taxonomy" id="2082293"/>
    <lineage>
        <taxon>Eukaryota</taxon>
        <taxon>Fungi</taxon>
        <taxon>Dikarya</taxon>
        <taxon>Ascomycota</taxon>
        <taxon>Pezizomycotina</taxon>
        <taxon>Leotiomycetes</taxon>
        <taxon>Helotiales</taxon>
        <taxon>Hyaloscyphaceae</taxon>
        <taxon>Hyaloscypha</taxon>
    </lineage>
</organism>
<dbReference type="AlphaFoldDB" id="A0A2J6QEY9"/>
<keyword evidence="1" id="KW-0812">Transmembrane</keyword>
<feature type="transmembrane region" description="Helical" evidence="1">
    <location>
        <begin position="34"/>
        <end position="57"/>
    </location>
</feature>
<evidence type="ECO:0000313" key="3">
    <source>
        <dbReference type="Proteomes" id="UP000235672"/>
    </source>
</evidence>
<sequence length="82" mass="9303">MKNNKMKRVVMVRASKSLYDSSTGEFSFASGLKIIFAIAFISIGQLLLLIFELNFMLCEHDERIRIPESEGLLFCLTRAIEG</sequence>
<evidence type="ECO:0000313" key="2">
    <source>
        <dbReference type="EMBL" id="PMD24839.1"/>
    </source>
</evidence>
<reference evidence="2 3" key="1">
    <citation type="submission" date="2016-05" db="EMBL/GenBank/DDBJ databases">
        <title>A degradative enzymes factory behind the ericoid mycorrhizal symbiosis.</title>
        <authorList>
            <consortium name="DOE Joint Genome Institute"/>
            <person name="Martino E."/>
            <person name="Morin E."/>
            <person name="Grelet G."/>
            <person name="Kuo A."/>
            <person name="Kohler A."/>
            <person name="Daghino S."/>
            <person name="Barry K."/>
            <person name="Choi C."/>
            <person name="Cichocki N."/>
            <person name="Clum A."/>
            <person name="Copeland A."/>
            <person name="Hainaut M."/>
            <person name="Haridas S."/>
            <person name="Labutti K."/>
            <person name="Lindquist E."/>
            <person name="Lipzen A."/>
            <person name="Khouja H.-R."/>
            <person name="Murat C."/>
            <person name="Ohm R."/>
            <person name="Olson A."/>
            <person name="Spatafora J."/>
            <person name="Veneault-Fourrey C."/>
            <person name="Henrissat B."/>
            <person name="Grigoriev I."/>
            <person name="Martin F."/>
            <person name="Perotto S."/>
        </authorList>
    </citation>
    <scope>NUCLEOTIDE SEQUENCE [LARGE SCALE GENOMIC DNA]</scope>
    <source>
        <strain evidence="2 3">UAMH 7357</strain>
    </source>
</reference>
<keyword evidence="1" id="KW-0472">Membrane</keyword>